<evidence type="ECO:0000313" key="1">
    <source>
        <dbReference type="EMBL" id="MBA0640347.1"/>
    </source>
</evidence>
<proteinExistence type="predicted"/>
<gene>
    <name evidence="1" type="ORF">Goklo_023293</name>
</gene>
<dbReference type="EMBL" id="JABFAB010000001">
    <property type="protein sequence ID" value="MBA0640347.1"/>
    <property type="molecule type" value="Genomic_DNA"/>
</dbReference>
<dbReference type="Proteomes" id="UP000593573">
    <property type="component" value="Unassembled WGS sequence"/>
</dbReference>
<name>A0A7J8TQ71_9ROSI</name>
<organism evidence="1 2">
    <name type="scientific">Gossypium klotzschianum</name>
    <dbReference type="NCBI Taxonomy" id="34286"/>
    <lineage>
        <taxon>Eukaryota</taxon>
        <taxon>Viridiplantae</taxon>
        <taxon>Streptophyta</taxon>
        <taxon>Embryophyta</taxon>
        <taxon>Tracheophyta</taxon>
        <taxon>Spermatophyta</taxon>
        <taxon>Magnoliopsida</taxon>
        <taxon>eudicotyledons</taxon>
        <taxon>Gunneridae</taxon>
        <taxon>Pentapetalae</taxon>
        <taxon>rosids</taxon>
        <taxon>malvids</taxon>
        <taxon>Malvales</taxon>
        <taxon>Malvaceae</taxon>
        <taxon>Malvoideae</taxon>
        <taxon>Gossypium</taxon>
    </lineage>
</organism>
<dbReference type="OrthoDB" id="999645at2759"/>
<evidence type="ECO:0000313" key="2">
    <source>
        <dbReference type="Proteomes" id="UP000593573"/>
    </source>
</evidence>
<keyword evidence="2" id="KW-1185">Reference proteome</keyword>
<feature type="non-terminal residue" evidence="1">
    <location>
        <position position="1"/>
    </location>
</feature>
<reference evidence="1 2" key="1">
    <citation type="journal article" date="2019" name="Genome Biol. Evol.">
        <title>Insights into the evolution of the New World diploid cottons (Gossypium, subgenus Houzingenia) based on genome sequencing.</title>
        <authorList>
            <person name="Grover C.E."/>
            <person name="Arick M.A. 2nd"/>
            <person name="Thrash A."/>
            <person name="Conover J.L."/>
            <person name="Sanders W.S."/>
            <person name="Peterson D.G."/>
            <person name="Frelichowski J.E."/>
            <person name="Scheffler J.A."/>
            <person name="Scheffler B.E."/>
            <person name="Wendel J.F."/>
        </authorList>
    </citation>
    <scope>NUCLEOTIDE SEQUENCE [LARGE SCALE GENOMIC DNA]</scope>
    <source>
        <strain evidence="1">57</strain>
        <tissue evidence="1">Leaf</tissue>
    </source>
</reference>
<dbReference type="AlphaFoldDB" id="A0A7J8TQ71"/>
<accession>A0A7J8TQ71</accession>
<protein>
    <submittedName>
        <fullName evidence="1">Uncharacterized protein</fullName>
    </submittedName>
</protein>
<comment type="caution">
    <text evidence="1">The sequence shown here is derived from an EMBL/GenBank/DDBJ whole genome shotgun (WGS) entry which is preliminary data.</text>
</comment>
<sequence length="84" mass="10146">WERFYVTSKKNVVIPLVQEFYDALRDEETGRPNSVRWNTIIVRGKDVPFDSKTICEFYNAPYYETDFLENKDLNQFEDLKWRAS</sequence>